<reference evidence="3" key="1">
    <citation type="submission" date="2019-06" db="EMBL/GenBank/DDBJ databases">
        <title>Gordonia isolated from sludge of a wastewater treatment plant.</title>
        <authorList>
            <person name="Tamura T."/>
            <person name="Aoyama K."/>
            <person name="Kang Y."/>
            <person name="Saito S."/>
            <person name="Akiyama N."/>
            <person name="Yazawa K."/>
            <person name="Gonoi T."/>
            <person name="Mikami Y."/>
        </authorList>
    </citation>
    <scope>NUCLEOTIDE SEQUENCE [LARGE SCALE GENOMIC DNA]</scope>
    <source>
        <strain evidence="3">NBRC 107696</strain>
    </source>
</reference>
<sequence length="652" mass="69023">MTPTNAYQRLVDALHKHGCRVDEKSGGRAAAQAPGHSDTDRSVSILHLPGRVLINSHSDPTSDVLDALGLTLADLYDNRSGVNYRYGGGRIVHRDPFKKFRQSGDTKDTSLFHAEGLPAETTLPVYFVEGENDVLAVETTGYPAVCAAQGAGKAHLADLEPLRGRPVIVVADKDGPGRRHAQQVVELLAGVAESTVIVEAKTGKDAADHILAGHDLAEFVVVAEQATGPSLQSVRLSDVKPERITWLWPGRMPAGKLVTLDGDPSLGKSTLALTFAATITNGGTWPDNTTCTTPGDVILLSGEDGLADTVRPRLDAAGADVTRVHAVQGITLEDGTLVPPTLGDVRQLEQLIRQTSARLLIVDVLMAYLPGKVDSHKDQDIRRVLSALATMADETGCTVLLLRHLNKAKGGDPLYRGGGSIGIVGAARAGMLVAADPDDETGKVRVLASTKSNLGPPPESLRYQLVSAEGTDVARVDWLGVDGRDARELLSEPTFDDGDDRSSIIRIVTTYLAECGGSAPAADVLKHTRSAGLTDNAVKKARSKRGSGIRTEKSGFGKGASWFWSIDSPIGSEDSRDSETGTNGINGESMECRACGLPLTDPDDQRAGLHLDMPTCRQPQLTDPVCTVCGLPVTSGQGDRHLSCNEPQEDAA</sequence>
<comment type="caution">
    <text evidence="2">The sequence shown here is derived from an EMBL/GenBank/DDBJ whole genome shotgun (WGS) entry which is preliminary data.</text>
</comment>
<protein>
    <recommendedName>
        <fullName evidence="1">Toprim domain-containing protein</fullName>
    </recommendedName>
</protein>
<dbReference type="Gene3D" id="3.40.1360.10">
    <property type="match status" value="1"/>
</dbReference>
<evidence type="ECO:0000313" key="3">
    <source>
        <dbReference type="Proteomes" id="UP000444960"/>
    </source>
</evidence>
<dbReference type="SUPFAM" id="SSF56731">
    <property type="entry name" value="DNA primase core"/>
    <property type="match status" value="1"/>
</dbReference>
<proteinExistence type="predicted"/>
<evidence type="ECO:0000313" key="2">
    <source>
        <dbReference type="EMBL" id="GED99701.1"/>
    </source>
</evidence>
<dbReference type="Proteomes" id="UP000444960">
    <property type="component" value="Unassembled WGS sequence"/>
</dbReference>
<dbReference type="Gene3D" id="3.40.50.300">
    <property type="entry name" value="P-loop containing nucleotide triphosphate hydrolases"/>
    <property type="match status" value="1"/>
</dbReference>
<dbReference type="InterPro" id="IPR034154">
    <property type="entry name" value="TOPRIM_DnaG/twinkle"/>
</dbReference>
<keyword evidence="3" id="KW-1185">Reference proteome</keyword>
<dbReference type="Pfam" id="PF13362">
    <property type="entry name" value="Toprim_3"/>
    <property type="match status" value="1"/>
</dbReference>
<evidence type="ECO:0000259" key="1">
    <source>
        <dbReference type="Pfam" id="PF13362"/>
    </source>
</evidence>
<dbReference type="InterPro" id="IPR027417">
    <property type="entry name" value="P-loop_NTPase"/>
</dbReference>
<dbReference type="InterPro" id="IPR006171">
    <property type="entry name" value="TOPRIM_dom"/>
</dbReference>
<gene>
    <name evidence="2" type="ORF">nbrc107696_01480</name>
</gene>
<dbReference type="OrthoDB" id="3171622at2"/>
<dbReference type="Pfam" id="PF13481">
    <property type="entry name" value="AAA_25"/>
    <property type="match status" value="1"/>
</dbReference>
<dbReference type="EMBL" id="BJOV01000001">
    <property type="protein sequence ID" value="GED99701.1"/>
    <property type="molecule type" value="Genomic_DNA"/>
</dbReference>
<feature type="domain" description="Toprim" evidence="1">
    <location>
        <begin position="126"/>
        <end position="211"/>
    </location>
</feature>
<dbReference type="AlphaFoldDB" id="A0A7I9V3G0"/>
<accession>A0A7I9V3G0</accession>
<organism evidence="2 3">
    <name type="scientific">Gordonia spumicola</name>
    <dbReference type="NCBI Taxonomy" id="589161"/>
    <lineage>
        <taxon>Bacteria</taxon>
        <taxon>Bacillati</taxon>
        <taxon>Actinomycetota</taxon>
        <taxon>Actinomycetes</taxon>
        <taxon>Mycobacteriales</taxon>
        <taxon>Gordoniaceae</taxon>
        <taxon>Gordonia</taxon>
    </lineage>
</organism>
<dbReference type="SUPFAM" id="SSF52540">
    <property type="entry name" value="P-loop containing nucleoside triphosphate hydrolases"/>
    <property type="match status" value="1"/>
</dbReference>
<name>A0A7I9V3G0_9ACTN</name>
<dbReference type="CDD" id="cd01029">
    <property type="entry name" value="TOPRIM_primases"/>
    <property type="match status" value="1"/>
</dbReference>
<dbReference type="RefSeq" id="WP_161893669.1">
    <property type="nucleotide sequence ID" value="NZ_BJOV01000001.1"/>
</dbReference>